<gene>
    <name evidence="9" type="ORF">HH215_25245</name>
</gene>
<dbReference type="PROSITE" id="PS50928">
    <property type="entry name" value="ABC_TM1"/>
    <property type="match status" value="1"/>
</dbReference>
<feature type="transmembrane region" description="Helical" evidence="7">
    <location>
        <begin position="106"/>
        <end position="130"/>
    </location>
</feature>
<dbReference type="InterPro" id="IPR000515">
    <property type="entry name" value="MetI-like"/>
</dbReference>
<dbReference type="PANTHER" id="PTHR43744:SF8">
    <property type="entry name" value="SN-GLYCEROL-3-PHOSPHATE TRANSPORT SYSTEM PERMEASE PROTEIN UGPE"/>
    <property type="match status" value="1"/>
</dbReference>
<evidence type="ECO:0000256" key="6">
    <source>
        <dbReference type="ARBA" id="ARBA00023136"/>
    </source>
</evidence>
<feature type="domain" description="ABC transmembrane type-1" evidence="8">
    <location>
        <begin position="71"/>
        <end position="260"/>
    </location>
</feature>
<evidence type="ECO:0000256" key="7">
    <source>
        <dbReference type="RuleBase" id="RU363032"/>
    </source>
</evidence>
<keyword evidence="5 7" id="KW-1133">Transmembrane helix</keyword>
<dbReference type="KEGG" id="cheb:HH215_25245"/>
<name>A0A7Z2VN61_9BACL</name>
<evidence type="ECO:0000256" key="4">
    <source>
        <dbReference type="ARBA" id="ARBA00022692"/>
    </source>
</evidence>
<organism evidence="9 10">
    <name type="scientific">Cohnella herbarum</name>
    <dbReference type="NCBI Taxonomy" id="2728023"/>
    <lineage>
        <taxon>Bacteria</taxon>
        <taxon>Bacillati</taxon>
        <taxon>Bacillota</taxon>
        <taxon>Bacilli</taxon>
        <taxon>Bacillales</taxon>
        <taxon>Paenibacillaceae</taxon>
        <taxon>Cohnella</taxon>
    </lineage>
</organism>
<dbReference type="InterPro" id="IPR035906">
    <property type="entry name" value="MetI-like_sf"/>
</dbReference>
<dbReference type="SUPFAM" id="SSF161098">
    <property type="entry name" value="MetI-like"/>
    <property type="match status" value="1"/>
</dbReference>
<feature type="transmembrane region" description="Helical" evidence="7">
    <location>
        <begin position="136"/>
        <end position="156"/>
    </location>
</feature>
<evidence type="ECO:0000256" key="5">
    <source>
        <dbReference type="ARBA" id="ARBA00022989"/>
    </source>
</evidence>
<evidence type="ECO:0000256" key="2">
    <source>
        <dbReference type="ARBA" id="ARBA00022448"/>
    </source>
</evidence>
<evidence type="ECO:0000313" key="10">
    <source>
        <dbReference type="Proteomes" id="UP000502248"/>
    </source>
</evidence>
<dbReference type="Gene3D" id="1.10.3720.10">
    <property type="entry name" value="MetI-like"/>
    <property type="match status" value="1"/>
</dbReference>
<evidence type="ECO:0000256" key="1">
    <source>
        <dbReference type="ARBA" id="ARBA00004651"/>
    </source>
</evidence>
<comment type="similarity">
    <text evidence="7">Belongs to the binding-protein-dependent transport system permease family.</text>
</comment>
<keyword evidence="6 7" id="KW-0472">Membrane</keyword>
<keyword evidence="3" id="KW-1003">Cell membrane</keyword>
<dbReference type="Pfam" id="PF00528">
    <property type="entry name" value="BPD_transp_1"/>
    <property type="match status" value="1"/>
</dbReference>
<sequence length="275" mass="31255">MIRYRKLTEETVKQLLLLGLVGLVLLPIFWMISISLRSEEYVFSGHLLWTGPIHWDGYKKALWDIPFFDWLANSLRIGVLQTLGQLFIGACAAFAFAYYRFPGRDILFLFVLMTMMIPMQVTLVPTYLIVNQMNALNTFSGVIVPHLASGFVIFLLRQSFLTLPKELAEAATIDGCGPLRVMWNVYVRLSGTILWTLGVLSFLSNFNEFNWPLLVLTDSEKMPLPLAFQYFRSETQMEWGATMALATLSMIPVLILYLIAQRYIVDGFAQSGVKG</sequence>
<feature type="transmembrane region" description="Helical" evidence="7">
    <location>
        <begin position="239"/>
        <end position="260"/>
    </location>
</feature>
<feature type="transmembrane region" description="Helical" evidence="7">
    <location>
        <begin position="185"/>
        <end position="206"/>
    </location>
</feature>
<dbReference type="AlphaFoldDB" id="A0A7Z2VN61"/>
<feature type="transmembrane region" description="Helical" evidence="7">
    <location>
        <begin position="77"/>
        <end position="99"/>
    </location>
</feature>
<keyword evidence="10" id="KW-1185">Reference proteome</keyword>
<feature type="transmembrane region" description="Helical" evidence="7">
    <location>
        <begin position="12"/>
        <end position="32"/>
    </location>
</feature>
<keyword evidence="4 7" id="KW-0812">Transmembrane</keyword>
<dbReference type="PANTHER" id="PTHR43744">
    <property type="entry name" value="ABC TRANSPORTER PERMEASE PROTEIN MG189-RELATED-RELATED"/>
    <property type="match status" value="1"/>
</dbReference>
<keyword evidence="2 7" id="KW-0813">Transport</keyword>
<dbReference type="Proteomes" id="UP000502248">
    <property type="component" value="Chromosome"/>
</dbReference>
<proteinExistence type="inferred from homology"/>
<dbReference type="CDD" id="cd06261">
    <property type="entry name" value="TM_PBP2"/>
    <property type="match status" value="1"/>
</dbReference>
<comment type="subcellular location">
    <subcellularLocation>
        <location evidence="1 7">Cell membrane</location>
        <topology evidence="1 7">Multi-pass membrane protein</topology>
    </subcellularLocation>
</comment>
<dbReference type="GO" id="GO:0055085">
    <property type="term" value="P:transmembrane transport"/>
    <property type="evidence" value="ECO:0007669"/>
    <property type="project" value="InterPro"/>
</dbReference>
<evidence type="ECO:0000256" key="3">
    <source>
        <dbReference type="ARBA" id="ARBA00022475"/>
    </source>
</evidence>
<dbReference type="RefSeq" id="WP_169282409.1">
    <property type="nucleotide sequence ID" value="NZ_CP051680.1"/>
</dbReference>
<dbReference type="GO" id="GO:0005886">
    <property type="term" value="C:plasma membrane"/>
    <property type="evidence" value="ECO:0007669"/>
    <property type="project" value="UniProtKB-SubCell"/>
</dbReference>
<evidence type="ECO:0000313" key="9">
    <source>
        <dbReference type="EMBL" id="QJD86157.1"/>
    </source>
</evidence>
<protein>
    <submittedName>
        <fullName evidence="9">Carbohydrate ABC transporter permease</fullName>
    </submittedName>
</protein>
<reference evidence="9 10" key="1">
    <citation type="submission" date="2020-04" db="EMBL/GenBank/DDBJ databases">
        <title>Genome sequencing of novel species.</title>
        <authorList>
            <person name="Heo J."/>
            <person name="Kim S.-J."/>
            <person name="Kim J.-S."/>
            <person name="Hong S.-B."/>
            <person name="Kwon S.-W."/>
        </authorList>
    </citation>
    <scope>NUCLEOTIDE SEQUENCE [LARGE SCALE GENOMIC DNA]</scope>
    <source>
        <strain evidence="9 10">MFER-1</strain>
    </source>
</reference>
<evidence type="ECO:0000259" key="8">
    <source>
        <dbReference type="PROSITE" id="PS50928"/>
    </source>
</evidence>
<accession>A0A7Z2VN61</accession>
<dbReference type="EMBL" id="CP051680">
    <property type="protein sequence ID" value="QJD86157.1"/>
    <property type="molecule type" value="Genomic_DNA"/>
</dbReference>